<dbReference type="InterPro" id="IPR051114">
    <property type="entry name" value="Mito_RNA_Proc_CCM1"/>
</dbReference>
<dbReference type="AlphaFoldDB" id="A0A444DFJ3"/>
<accession>A0A444DFJ3</accession>
<protein>
    <submittedName>
        <fullName evidence="2">Uncharacterized protein</fullName>
    </submittedName>
</protein>
<name>A0A444DFJ3_ENSVE</name>
<dbReference type="PROSITE" id="PS51375">
    <property type="entry name" value="PPR"/>
    <property type="match status" value="5"/>
</dbReference>
<organism evidence="2">
    <name type="scientific">Ensete ventricosum</name>
    <name type="common">Abyssinian banana</name>
    <name type="synonym">Musa ensete</name>
    <dbReference type="NCBI Taxonomy" id="4639"/>
    <lineage>
        <taxon>Eukaryota</taxon>
        <taxon>Viridiplantae</taxon>
        <taxon>Streptophyta</taxon>
        <taxon>Embryophyta</taxon>
        <taxon>Tracheophyta</taxon>
        <taxon>Spermatophyta</taxon>
        <taxon>Magnoliopsida</taxon>
        <taxon>Liliopsida</taxon>
        <taxon>Zingiberales</taxon>
        <taxon>Musaceae</taxon>
        <taxon>Ensete</taxon>
    </lineage>
</organism>
<dbReference type="Proteomes" id="UP000290560">
    <property type="component" value="Unassembled WGS sequence"/>
</dbReference>
<dbReference type="GO" id="GO:0006396">
    <property type="term" value="P:RNA processing"/>
    <property type="evidence" value="ECO:0007669"/>
    <property type="project" value="TreeGrafter"/>
</dbReference>
<dbReference type="Pfam" id="PF13041">
    <property type="entry name" value="PPR_2"/>
    <property type="match status" value="2"/>
</dbReference>
<dbReference type="InterPro" id="IPR011990">
    <property type="entry name" value="TPR-like_helical_dom_sf"/>
</dbReference>
<dbReference type="GO" id="GO:0007005">
    <property type="term" value="P:mitochondrion organization"/>
    <property type="evidence" value="ECO:0007669"/>
    <property type="project" value="TreeGrafter"/>
</dbReference>
<dbReference type="GO" id="GO:0005739">
    <property type="term" value="C:mitochondrion"/>
    <property type="evidence" value="ECO:0007669"/>
    <property type="project" value="TreeGrafter"/>
</dbReference>
<evidence type="ECO:0000313" key="2">
    <source>
        <dbReference type="EMBL" id="RZR74382.1"/>
    </source>
</evidence>
<dbReference type="EMBL" id="KV876221">
    <property type="protein sequence ID" value="RZR74382.1"/>
    <property type="molecule type" value="Genomic_DNA"/>
</dbReference>
<dbReference type="NCBIfam" id="TIGR00756">
    <property type="entry name" value="PPR"/>
    <property type="match status" value="4"/>
</dbReference>
<sequence>MAATLRRTLRSQLFRCRLSPLSTTASADDPKPSSSPSDTTYAAKSVIRLESDPDRLAALFEAAARDPSFYGDRPIYHISIRKLARHRRPDLIERLLEGAKSDPKAPKSEGFLLRLLSLYADAGMLDHAVRTFEAMPGLGCRRSERSLCALLSAFLKNGLVDRLQEAFDRAPGEFGVAPGVASYNVLLRALCVSSEVEKARSLLDEMPERGIEPDIICYDTVLDGYLKKGDHAGFDEVLKEIDRKNLSPDTGTYNCRIGALCAKGNSLEAAMLLEEMKTNGIHPDRISFNILIEGFRKEGNMESAMKVFERMKAAKRPDGGGTSPNFKTYIVLLQGLVEKAEFEKAVEICRECLERKWPPPLETVRALLDGLTKSSRVEEADDVVARMRKAIRGDAREAWREIEAAVSLCGDPKQR</sequence>
<dbReference type="Gene3D" id="1.25.40.10">
    <property type="entry name" value="Tetratricopeptide repeat domain"/>
    <property type="match status" value="3"/>
</dbReference>
<dbReference type="PANTHER" id="PTHR47934">
    <property type="entry name" value="PENTATRICOPEPTIDE REPEAT-CONTAINING PROTEIN PET309, MITOCHONDRIAL"/>
    <property type="match status" value="1"/>
</dbReference>
<dbReference type="Pfam" id="PF01535">
    <property type="entry name" value="PPR"/>
    <property type="match status" value="2"/>
</dbReference>
<dbReference type="PANTHER" id="PTHR47934:SF24">
    <property type="entry name" value="PENTACOTRIPEPTIDE-REPEAT REGION OF PRORP DOMAIN-CONTAINING PROTEIN"/>
    <property type="match status" value="1"/>
</dbReference>
<dbReference type="GO" id="GO:0003729">
    <property type="term" value="F:mRNA binding"/>
    <property type="evidence" value="ECO:0007669"/>
    <property type="project" value="TreeGrafter"/>
</dbReference>
<reference evidence="2" key="1">
    <citation type="journal article" date="2018" name="Data Brief">
        <title>Genome sequence data from 17 accessions of Ensete ventricosum, a staple food crop for millions in Ethiopia.</title>
        <authorList>
            <person name="Yemataw Z."/>
            <person name="Muzemil S."/>
            <person name="Ambachew D."/>
            <person name="Tripathi L."/>
            <person name="Tesfaye K."/>
            <person name="Chala A."/>
            <person name="Farbos A."/>
            <person name="O'Neill P."/>
            <person name="Moore K."/>
            <person name="Grant M."/>
            <person name="Studholme D.J."/>
        </authorList>
    </citation>
    <scope>NUCLEOTIDE SEQUENCE [LARGE SCALE GENOMIC DNA]</scope>
    <source>
        <tissue evidence="2">Leaf</tissue>
    </source>
</reference>
<evidence type="ECO:0000256" key="1">
    <source>
        <dbReference type="ARBA" id="ARBA00022737"/>
    </source>
</evidence>
<dbReference type="InterPro" id="IPR002885">
    <property type="entry name" value="PPR_rpt"/>
</dbReference>
<keyword evidence="1" id="KW-0677">Repeat</keyword>
<proteinExistence type="predicted"/>
<gene>
    <name evidence="2" type="ORF">BHM03_00035983</name>
</gene>